<proteinExistence type="predicted"/>
<feature type="domain" description="HTH araC/xylS-type" evidence="3">
    <location>
        <begin position="459"/>
        <end position="566"/>
    </location>
</feature>
<gene>
    <name evidence="4" type="ORF">GV828_07670</name>
</gene>
<keyword evidence="5" id="KW-1185">Reference proteome</keyword>
<evidence type="ECO:0000313" key="4">
    <source>
        <dbReference type="EMBL" id="NBL65075.1"/>
    </source>
</evidence>
<reference evidence="5" key="1">
    <citation type="submission" date="2020-01" db="EMBL/GenBank/DDBJ databases">
        <title>Sphingomonas sp. strain CSW-10.</title>
        <authorList>
            <person name="Chen W.-M."/>
        </authorList>
    </citation>
    <scope>NUCLEOTIDE SEQUENCE [LARGE SCALE GENOMIC DNA]</scope>
    <source>
        <strain evidence="5">NST-5</strain>
    </source>
</reference>
<name>A0ABW9ZAC9_9FLAO</name>
<dbReference type="PANTHER" id="PTHR43280">
    <property type="entry name" value="ARAC-FAMILY TRANSCRIPTIONAL REGULATOR"/>
    <property type="match status" value="1"/>
</dbReference>
<keyword evidence="2" id="KW-0472">Membrane</keyword>
<dbReference type="Gene3D" id="1.25.40.10">
    <property type="entry name" value="Tetratricopeptide repeat domain"/>
    <property type="match status" value="1"/>
</dbReference>
<dbReference type="EMBL" id="JAABLM010000008">
    <property type="protein sequence ID" value="NBL65075.1"/>
    <property type="molecule type" value="Genomic_DNA"/>
</dbReference>
<protein>
    <submittedName>
        <fullName evidence="4">Helix-turn-helix domain-containing protein</fullName>
    </submittedName>
</protein>
<dbReference type="InterPro" id="IPR011990">
    <property type="entry name" value="TPR-like_helical_dom_sf"/>
</dbReference>
<dbReference type="SMART" id="SM00342">
    <property type="entry name" value="HTH_ARAC"/>
    <property type="match status" value="1"/>
</dbReference>
<evidence type="ECO:0000313" key="5">
    <source>
        <dbReference type="Proteomes" id="UP000798602"/>
    </source>
</evidence>
<dbReference type="Pfam" id="PF12833">
    <property type="entry name" value="HTH_18"/>
    <property type="match status" value="1"/>
</dbReference>
<accession>A0ABW9ZAC9</accession>
<evidence type="ECO:0000259" key="3">
    <source>
        <dbReference type="PROSITE" id="PS01124"/>
    </source>
</evidence>
<sequence length="571" mass="66883">MCRIFSLFTVFLLTIIVDQPVRGQAMPKKSSDYKSWSLEQLLFTIDSGLLDDVQRTDYIEHYLQKAKRSASHKDIVEGYKKKIANLEDYSLKERYADSLLIYAIKSNDNKVIAMGYDYKGYVAFTNKKYELALKHSMKAEEFAEKVNDQNTLHDIYATIGNSYYHLENYEQAYFYFRKNTFYHRSKSKDDYNNKLSYIVNLYSLSKTAFRLKKFDTLEVLLKDAKLDVYKLKEHHQPLEFAYVKLVEGMYQSQKGNRKLSDSLLSDALPTIKENHDFANEHLAYLHLGINKWLDGDKTHSLNYFLKIDSLYQSKQFINNELSEAYTYIIKFYSEKKDPEKQLYYTNTLLSISHDLQKSNSHLSKYMYANLDTKNLKDSKQKLEQQLRNNQYWMYLGGTLLVVLVFGFLCYYLWNNKSQRKLRLQVNSHNTTKVNDLNSDNLQYAKPIAIENAKNFDRTTHILNKLKTFEDKKEFLNKITLDELADQFGTNRTTLSKIINENKGSFASYLNNLRISHAIEVLSDEQSTHHLLTVEALAEEFGFGNPKSFSVAFKEIAGVSVSDFIKFRRYTE</sequence>
<dbReference type="InterPro" id="IPR018060">
    <property type="entry name" value="HTH_AraC"/>
</dbReference>
<comment type="caution">
    <text evidence="4">The sequence shown here is derived from an EMBL/GenBank/DDBJ whole genome shotgun (WGS) entry which is preliminary data.</text>
</comment>
<keyword evidence="2" id="KW-0812">Transmembrane</keyword>
<dbReference type="Proteomes" id="UP000798602">
    <property type="component" value="Unassembled WGS sequence"/>
</dbReference>
<dbReference type="PANTHER" id="PTHR43280:SF29">
    <property type="entry name" value="ARAC-FAMILY TRANSCRIPTIONAL REGULATOR"/>
    <property type="match status" value="1"/>
</dbReference>
<dbReference type="Gene3D" id="1.10.10.60">
    <property type="entry name" value="Homeodomain-like"/>
    <property type="match status" value="2"/>
</dbReference>
<keyword evidence="1" id="KW-0238">DNA-binding</keyword>
<keyword evidence="2" id="KW-1133">Transmembrane helix</keyword>
<dbReference type="PROSITE" id="PS01124">
    <property type="entry name" value="HTH_ARAC_FAMILY_2"/>
    <property type="match status" value="1"/>
</dbReference>
<dbReference type="RefSeq" id="WP_166536906.1">
    <property type="nucleotide sequence ID" value="NZ_JAABLM010000008.1"/>
</dbReference>
<evidence type="ECO:0000256" key="1">
    <source>
        <dbReference type="ARBA" id="ARBA00023125"/>
    </source>
</evidence>
<dbReference type="SUPFAM" id="SSF48452">
    <property type="entry name" value="TPR-like"/>
    <property type="match status" value="1"/>
</dbReference>
<feature type="transmembrane region" description="Helical" evidence="2">
    <location>
        <begin position="391"/>
        <end position="413"/>
    </location>
</feature>
<evidence type="ECO:0000256" key="2">
    <source>
        <dbReference type="SAM" id="Phobius"/>
    </source>
</evidence>
<organism evidence="4 5">
    <name type="scientific">Flavobacterium ichthyis</name>
    <dbReference type="NCBI Taxonomy" id="2698827"/>
    <lineage>
        <taxon>Bacteria</taxon>
        <taxon>Pseudomonadati</taxon>
        <taxon>Bacteroidota</taxon>
        <taxon>Flavobacteriia</taxon>
        <taxon>Flavobacteriales</taxon>
        <taxon>Flavobacteriaceae</taxon>
        <taxon>Flavobacterium</taxon>
    </lineage>
</organism>